<dbReference type="PANTHER" id="PTHR34220:SF7">
    <property type="entry name" value="SENSOR HISTIDINE KINASE YPDA"/>
    <property type="match status" value="1"/>
</dbReference>
<organism evidence="15 16">
    <name type="scientific">Paenibacillus filicis</name>
    <dbReference type="NCBI Taxonomy" id="669464"/>
    <lineage>
        <taxon>Bacteria</taxon>
        <taxon>Bacillati</taxon>
        <taxon>Bacillota</taxon>
        <taxon>Bacilli</taxon>
        <taxon>Bacillales</taxon>
        <taxon>Paenibacillaceae</taxon>
        <taxon>Paenibacillus</taxon>
    </lineage>
</organism>
<dbReference type="RefSeq" id="WP_341417905.1">
    <property type="nucleotide sequence ID" value="NZ_JBBPCC010000016.1"/>
</dbReference>
<dbReference type="SUPFAM" id="SSF158472">
    <property type="entry name" value="HAMP domain-like"/>
    <property type="match status" value="1"/>
</dbReference>
<dbReference type="InterPro" id="IPR005467">
    <property type="entry name" value="His_kinase_dom"/>
</dbReference>
<keyword evidence="16" id="KW-1185">Reference proteome</keyword>
<comment type="subcellular location">
    <subcellularLocation>
        <location evidence="2">Cell membrane</location>
        <topology evidence="2">Multi-pass membrane protein</topology>
    </subcellularLocation>
</comment>
<dbReference type="GO" id="GO:0004673">
    <property type="term" value="F:protein histidine kinase activity"/>
    <property type="evidence" value="ECO:0007669"/>
    <property type="project" value="UniProtKB-EC"/>
</dbReference>
<gene>
    <name evidence="15" type="ORF">WMW72_22960</name>
</gene>
<feature type="domain" description="Histidine kinase" evidence="13">
    <location>
        <begin position="492"/>
        <end position="593"/>
    </location>
</feature>
<evidence type="ECO:0000256" key="5">
    <source>
        <dbReference type="ARBA" id="ARBA00022553"/>
    </source>
</evidence>
<comment type="caution">
    <text evidence="15">The sequence shown here is derived from an EMBL/GenBank/DDBJ whole genome shotgun (WGS) entry which is preliminary data.</text>
</comment>
<evidence type="ECO:0000259" key="13">
    <source>
        <dbReference type="PROSITE" id="PS50109"/>
    </source>
</evidence>
<evidence type="ECO:0000256" key="8">
    <source>
        <dbReference type="ARBA" id="ARBA00022777"/>
    </source>
</evidence>
<sequence>MISRFRKRHAHAVPAAGREDRFLPFGYKLMFSYLILTLVHVLIFGYVANWIFVDSVRQQTTDNVQAALRQMKDNVEYRLRDTVRLSDILYYDDGTATRLRQYREGWYSYESTTTYLLPKVESVLKATDRRISLVVYLRNETLPEIYNRYDDGDPLATADKSYDIYHMWRIRGNSWYRELPAERYGETLTWKQIERDEEFGNISLLRRLIDTGTVRDDREFGFVRLTVKLADLFETVSPDFGRGTRVRIEDADGRVLHETGHGDALQTTEENEDKQMLTITEPFQHVNWRLVATIPKEWVEKDARKVKLLTVVIGSASFLVFLLAGALLSRYFSRRVSRIVMVLDSFRHGDFRKRIRFKGKDEFSAISQSINSMVQHIDDLIQQVYVTSLKKKEAELESLQAQINPHFLYNTLSSISRLAKFGQVDQLHRMVSNLALFYRLSLNEGRTIIPVANELEQAKAYLDIQKVKYADRLDVLFEIEPELLRCEMVKLLLQPFLENVLKHAWCGDRIHIRITGRRTGDDVEFRIIDDGIGMRPELVSRLSQPYDTSGEAGYGIRNVQQRIALHYGKPYGVRIFSRPGMGTSVTIRIPYVSRTVPFAAPDNSESA</sequence>
<reference evidence="15 16" key="1">
    <citation type="submission" date="2024-04" db="EMBL/GenBank/DDBJ databases">
        <title>draft genome sequnece of Paenibacillus filicis.</title>
        <authorList>
            <person name="Kim D.-U."/>
        </authorList>
    </citation>
    <scope>NUCLEOTIDE SEQUENCE [LARGE SCALE GENOMIC DNA]</scope>
    <source>
        <strain evidence="15 16">KACC14197</strain>
    </source>
</reference>
<dbReference type="Proteomes" id="UP001469365">
    <property type="component" value="Unassembled WGS sequence"/>
</dbReference>
<protein>
    <recommendedName>
        <fullName evidence="3">histidine kinase</fullName>
        <ecNumber evidence="3">2.7.13.3</ecNumber>
    </recommendedName>
</protein>
<evidence type="ECO:0000256" key="7">
    <source>
        <dbReference type="ARBA" id="ARBA00022741"/>
    </source>
</evidence>
<dbReference type="CDD" id="cd06225">
    <property type="entry name" value="HAMP"/>
    <property type="match status" value="1"/>
</dbReference>
<evidence type="ECO:0000256" key="11">
    <source>
        <dbReference type="ARBA" id="ARBA00023136"/>
    </source>
</evidence>
<dbReference type="InterPro" id="IPR004358">
    <property type="entry name" value="Sig_transdc_His_kin-like_C"/>
</dbReference>
<keyword evidence="12" id="KW-0812">Transmembrane</keyword>
<proteinExistence type="predicted"/>
<dbReference type="Pfam" id="PF02518">
    <property type="entry name" value="HATPase_c"/>
    <property type="match status" value="1"/>
</dbReference>
<accession>A0ABU9DRA8</accession>
<dbReference type="PRINTS" id="PR00344">
    <property type="entry name" value="BCTRLSENSOR"/>
</dbReference>
<keyword evidence="11 12" id="KW-0472">Membrane</keyword>
<dbReference type="InterPro" id="IPR003660">
    <property type="entry name" value="HAMP_dom"/>
</dbReference>
<keyword evidence="12" id="KW-1133">Transmembrane helix</keyword>
<dbReference type="Gene3D" id="6.10.340.10">
    <property type="match status" value="1"/>
</dbReference>
<dbReference type="PROSITE" id="PS50109">
    <property type="entry name" value="HIS_KIN"/>
    <property type="match status" value="1"/>
</dbReference>
<evidence type="ECO:0000256" key="6">
    <source>
        <dbReference type="ARBA" id="ARBA00022679"/>
    </source>
</evidence>
<evidence type="ECO:0000256" key="9">
    <source>
        <dbReference type="ARBA" id="ARBA00022840"/>
    </source>
</evidence>
<keyword evidence="10" id="KW-0902">Two-component regulatory system</keyword>
<comment type="catalytic activity">
    <reaction evidence="1">
        <text>ATP + protein L-histidine = ADP + protein N-phospho-L-histidine.</text>
        <dbReference type="EC" id="2.7.13.3"/>
    </reaction>
</comment>
<dbReference type="InterPro" id="IPR010559">
    <property type="entry name" value="Sig_transdc_His_kin_internal"/>
</dbReference>
<dbReference type="Gene3D" id="3.30.565.10">
    <property type="entry name" value="Histidine kinase-like ATPase, C-terminal domain"/>
    <property type="match status" value="1"/>
</dbReference>
<evidence type="ECO:0000256" key="4">
    <source>
        <dbReference type="ARBA" id="ARBA00022475"/>
    </source>
</evidence>
<evidence type="ECO:0000256" key="10">
    <source>
        <dbReference type="ARBA" id="ARBA00023012"/>
    </source>
</evidence>
<evidence type="ECO:0000256" key="12">
    <source>
        <dbReference type="SAM" id="Phobius"/>
    </source>
</evidence>
<keyword evidence="7" id="KW-0547">Nucleotide-binding</keyword>
<evidence type="ECO:0000259" key="14">
    <source>
        <dbReference type="PROSITE" id="PS50885"/>
    </source>
</evidence>
<feature type="transmembrane region" description="Helical" evidence="12">
    <location>
        <begin position="31"/>
        <end position="53"/>
    </location>
</feature>
<evidence type="ECO:0000313" key="16">
    <source>
        <dbReference type="Proteomes" id="UP001469365"/>
    </source>
</evidence>
<keyword evidence="5" id="KW-0597">Phosphoprotein</keyword>
<dbReference type="PANTHER" id="PTHR34220">
    <property type="entry name" value="SENSOR HISTIDINE KINASE YPDA"/>
    <property type="match status" value="1"/>
</dbReference>
<evidence type="ECO:0000256" key="3">
    <source>
        <dbReference type="ARBA" id="ARBA00012438"/>
    </source>
</evidence>
<evidence type="ECO:0000313" key="15">
    <source>
        <dbReference type="EMBL" id="MEK8130771.1"/>
    </source>
</evidence>
<dbReference type="EC" id="2.7.13.3" evidence="3"/>
<dbReference type="Pfam" id="PF06580">
    <property type="entry name" value="His_kinase"/>
    <property type="match status" value="1"/>
</dbReference>
<dbReference type="InterPro" id="IPR003594">
    <property type="entry name" value="HATPase_dom"/>
</dbReference>
<dbReference type="SMART" id="SM00387">
    <property type="entry name" value="HATPase_c"/>
    <property type="match status" value="1"/>
</dbReference>
<keyword evidence="8 15" id="KW-0418">Kinase</keyword>
<evidence type="ECO:0000256" key="2">
    <source>
        <dbReference type="ARBA" id="ARBA00004651"/>
    </source>
</evidence>
<dbReference type="SMART" id="SM00304">
    <property type="entry name" value="HAMP"/>
    <property type="match status" value="1"/>
</dbReference>
<dbReference type="Pfam" id="PF00672">
    <property type="entry name" value="HAMP"/>
    <property type="match status" value="1"/>
</dbReference>
<keyword evidence="4" id="KW-1003">Cell membrane</keyword>
<feature type="transmembrane region" description="Helical" evidence="12">
    <location>
        <begin position="308"/>
        <end position="328"/>
    </location>
</feature>
<keyword evidence="6 15" id="KW-0808">Transferase</keyword>
<keyword evidence="9" id="KW-0067">ATP-binding</keyword>
<dbReference type="PROSITE" id="PS50885">
    <property type="entry name" value="HAMP"/>
    <property type="match status" value="1"/>
</dbReference>
<name>A0ABU9DRA8_9BACL</name>
<feature type="domain" description="HAMP" evidence="14">
    <location>
        <begin position="330"/>
        <end position="382"/>
    </location>
</feature>
<dbReference type="SUPFAM" id="SSF55874">
    <property type="entry name" value="ATPase domain of HSP90 chaperone/DNA topoisomerase II/histidine kinase"/>
    <property type="match status" value="1"/>
</dbReference>
<dbReference type="EMBL" id="JBBPCC010000016">
    <property type="protein sequence ID" value="MEK8130771.1"/>
    <property type="molecule type" value="Genomic_DNA"/>
</dbReference>
<dbReference type="InterPro" id="IPR036890">
    <property type="entry name" value="HATPase_C_sf"/>
</dbReference>
<evidence type="ECO:0000256" key="1">
    <source>
        <dbReference type="ARBA" id="ARBA00000085"/>
    </source>
</evidence>
<dbReference type="InterPro" id="IPR050640">
    <property type="entry name" value="Bact_2-comp_sensor_kinase"/>
</dbReference>